<dbReference type="InParanoid" id="A0A165C9L9"/>
<dbReference type="Pfam" id="PF13489">
    <property type="entry name" value="Methyltransf_23"/>
    <property type="match status" value="1"/>
</dbReference>
<dbReference type="Proteomes" id="UP000076842">
    <property type="component" value="Unassembled WGS sequence"/>
</dbReference>
<protein>
    <submittedName>
        <fullName evidence="2">S-adenosyl-L-methionine-dependent methyltransferase</fullName>
    </submittedName>
</protein>
<dbReference type="GO" id="GO:0032259">
    <property type="term" value="P:methylation"/>
    <property type="evidence" value="ECO:0007669"/>
    <property type="project" value="UniProtKB-KW"/>
</dbReference>
<keyword evidence="2" id="KW-0808">Transferase</keyword>
<dbReference type="EMBL" id="KV424174">
    <property type="protein sequence ID" value="KZT50450.1"/>
    <property type="molecule type" value="Genomic_DNA"/>
</dbReference>
<keyword evidence="3" id="KW-1185">Reference proteome</keyword>
<evidence type="ECO:0000313" key="3">
    <source>
        <dbReference type="Proteomes" id="UP000076842"/>
    </source>
</evidence>
<organism evidence="2 3">
    <name type="scientific">Calocera cornea HHB12733</name>
    <dbReference type="NCBI Taxonomy" id="1353952"/>
    <lineage>
        <taxon>Eukaryota</taxon>
        <taxon>Fungi</taxon>
        <taxon>Dikarya</taxon>
        <taxon>Basidiomycota</taxon>
        <taxon>Agaricomycotina</taxon>
        <taxon>Dacrymycetes</taxon>
        <taxon>Dacrymycetales</taxon>
        <taxon>Dacrymycetaceae</taxon>
        <taxon>Calocera</taxon>
    </lineage>
</organism>
<dbReference type="OrthoDB" id="184880at2759"/>
<sequence>MSDSQLHSHPEAQSEEKVGREEKEEKRGEGTYALVSDEPERARLDSQHERVKALFDGSLLPAGLQLQSGDRVLDAGTGTGNWALDVARSLPPSSGVSIDSMDITDRLFPASPPPNVHFSTGNILALPPSGTYTLVHQRFLTAAFSAADWRACLARLYDALKPGGWLRMEEMRAFIQPATLPHAGEFLAFGALLEGVTGINFRAVDNIEQWVREAGFADVQVDVRRWPLGPGEEGKENREGVMQGWGAVRRAMSAAGNDLGMSDARWAQFMSDAAGDLEAHESWLTVHAFTARKPVAGDA</sequence>
<proteinExistence type="predicted"/>
<dbReference type="GO" id="GO:0008168">
    <property type="term" value="F:methyltransferase activity"/>
    <property type="evidence" value="ECO:0007669"/>
    <property type="project" value="UniProtKB-KW"/>
</dbReference>
<dbReference type="SUPFAM" id="SSF53335">
    <property type="entry name" value="S-adenosyl-L-methionine-dependent methyltransferases"/>
    <property type="match status" value="1"/>
</dbReference>
<dbReference type="PANTHER" id="PTHR43591">
    <property type="entry name" value="METHYLTRANSFERASE"/>
    <property type="match status" value="1"/>
</dbReference>
<name>A0A165C9L9_9BASI</name>
<evidence type="ECO:0000313" key="2">
    <source>
        <dbReference type="EMBL" id="KZT50450.1"/>
    </source>
</evidence>
<accession>A0A165C9L9</accession>
<dbReference type="Gene3D" id="3.40.50.150">
    <property type="entry name" value="Vaccinia Virus protein VP39"/>
    <property type="match status" value="1"/>
</dbReference>
<dbReference type="PANTHER" id="PTHR43591:SF110">
    <property type="entry name" value="RHODANESE DOMAIN-CONTAINING PROTEIN"/>
    <property type="match status" value="1"/>
</dbReference>
<feature type="region of interest" description="Disordered" evidence="1">
    <location>
        <begin position="1"/>
        <end position="42"/>
    </location>
</feature>
<gene>
    <name evidence="2" type="ORF">CALCODRAFT_504728</name>
</gene>
<feature type="compositionally biased region" description="Basic and acidic residues" evidence="1">
    <location>
        <begin position="1"/>
        <end position="29"/>
    </location>
</feature>
<evidence type="ECO:0000256" key="1">
    <source>
        <dbReference type="SAM" id="MobiDB-lite"/>
    </source>
</evidence>
<dbReference type="CDD" id="cd02440">
    <property type="entry name" value="AdoMet_MTases"/>
    <property type="match status" value="1"/>
</dbReference>
<keyword evidence="2" id="KW-0489">Methyltransferase</keyword>
<dbReference type="STRING" id="1353952.A0A165C9L9"/>
<reference evidence="2 3" key="1">
    <citation type="journal article" date="2016" name="Mol. Biol. Evol.">
        <title>Comparative Genomics of Early-Diverging Mushroom-Forming Fungi Provides Insights into the Origins of Lignocellulose Decay Capabilities.</title>
        <authorList>
            <person name="Nagy L.G."/>
            <person name="Riley R."/>
            <person name="Tritt A."/>
            <person name="Adam C."/>
            <person name="Daum C."/>
            <person name="Floudas D."/>
            <person name="Sun H."/>
            <person name="Yadav J.S."/>
            <person name="Pangilinan J."/>
            <person name="Larsson K.H."/>
            <person name="Matsuura K."/>
            <person name="Barry K."/>
            <person name="Labutti K."/>
            <person name="Kuo R."/>
            <person name="Ohm R.A."/>
            <person name="Bhattacharya S.S."/>
            <person name="Shirouzu T."/>
            <person name="Yoshinaga Y."/>
            <person name="Martin F.M."/>
            <person name="Grigoriev I.V."/>
            <person name="Hibbett D.S."/>
        </authorList>
    </citation>
    <scope>NUCLEOTIDE SEQUENCE [LARGE SCALE GENOMIC DNA]</scope>
    <source>
        <strain evidence="2 3">HHB12733</strain>
    </source>
</reference>
<dbReference type="AlphaFoldDB" id="A0A165C9L9"/>
<dbReference type="InterPro" id="IPR029063">
    <property type="entry name" value="SAM-dependent_MTases_sf"/>
</dbReference>